<reference evidence="1 2" key="1">
    <citation type="journal article" date="2016" name="Nat. Commun.">
        <title>Thousands of microbial genomes shed light on interconnected biogeochemical processes in an aquifer system.</title>
        <authorList>
            <person name="Anantharaman K."/>
            <person name="Brown C.T."/>
            <person name="Hug L.A."/>
            <person name="Sharon I."/>
            <person name="Castelle C.J."/>
            <person name="Probst A.J."/>
            <person name="Thomas B.C."/>
            <person name="Singh A."/>
            <person name="Wilkins M.J."/>
            <person name="Karaoz U."/>
            <person name="Brodie E.L."/>
            <person name="Williams K.H."/>
            <person name="Hubbard S.S."/>
            <person name="Banfield J.F."/>
        </authorList>
    </citation>
    <scope>NUCLEOTIDE SEQUENCE [LARGE SCALE GENOMIC DNA]</scope>
</reference>
<gene>
    <name evidence="1" type="ORF">A3H61_04015</name>
</gene>
<dbReference type="EMBL" id="MHJU01000019">
    <property type="protein sequence ID" value="OGY72969.1"/>
    <property type="molecule type" value="Genomic_DNA"/>
</dbReference>
<proteinExistence type="predicted"/>
<dbReference type="SUPFAM" id="SSF56112">
    <property type="entry name" value="Protein kinase-like (PK-like)"/>
    <property type="match status" value="1"/>
</dbReference>
<organism evidence="1 2">
    <name type="scientific">Candidatus Jacksonbacteria bacterium RIFCSPLOWO2_02_FULL_44_20</name>
    <dbReference type="NCBI Taxonomy" id="1798460"/>
    <lineage>
        <taxon>Bacteria</taxon>
        <taxon>Candidatus Jacksoniibacteriota</taxon>
    </lineage>
</organism>
<name>A0A1G2A8I4_9BACT</name>
<protein>
    <recommendedName>
        <fullName evidence="3">Aminoglycoside phosphotransferase domain-containing protein</fullName>
    </recommendedName>
</protein>
<dbReference type="InterPro" id="IPR011009">
    <property type="entry name" value="Kinase-like_dom_sf"/>
</dbReference>
<evidence type="ECO:0000313" key="2">
    <source>
        <dbReference type="Proteomes" id="UP000178315"/>
    </source>
</evidence>
<sequence>MTIERVQNKETDFLSMSAPQLKDELIAVTVGGATGEIDNSKRALLFCEYVQRAFPKIAISSLTPFDTAVALNSIFATAEVVKEGKPISVFVKIHIESGTKSVSAVGVEGEYQNARCLIDAGLPVLAPIATSENKNYPLLMYPKVESQTLFTLLEASYAENKARLGYDDFALLAEMDKKIQESDKESFQYITPENARESMVQTLFLERFGQGKRVDEWYSKDANFFLPGIEGGIDFGALRMASWNINGVRYVETLEGIIAHARRVLSYDGEDKVAAIISHGDDHAGNVFVDRAEKRAFVFDPAFAGINPACLSHLKAFAHTGFLPMGGMYYNSRLKTCSYEFDRGNNMMKVMIDFSSAPAYEAHSAIAKSILEKRIVPLFERAVEGGIDGEKEKQRIALGLAGCALLTIHIGQLLERGDGRGVGLLPMTILCAELQGLPILDELRLRLQEARGVKRPLTMS</sequence>
<evidence type="ECO:0000313" key="1">
    <source>
        <dbReference type="EMBL" id="OGY72969.1"/>
    </source>
</evidence>
<accession>A0A1G2A8I4</accession>
<dbReference type="AlphaFoldDB" id="A0A1G2A8I4"/>
<dbReference type="Proteomes" id="UP000178315">
    <property type="component" value="Unassembled WGS sequence"/>
</dbReference>
<comment type="caution">
    <text evidence="1">The sequence shown here is derived from an EMBL/GenBank/DDBJ whole genome shotgun (WGS) entry which is preliminary data.</text>
</comment>
<evidence type="ECO:0008006" key="3">
    <source>
        <dbReference type="Google" id="ProtNLM"/>
    </source>
</evidence>